<sequence length="84" mass="9324">MSPTKMLFFAVFAGTLIAMFGRSSALLRRYYDDVIRPCHQKRCYIGGNGPSFPCPEGCQCIPDGYPATKTGIGRCFTNRPLLQI</sequence>
<evidence type="ECO:0000313" key="2">
    <source>
        <dbReference type="EMBL" id="JAT93159.1"/>
    </source>
</evidence>
<organism evidence="2">
    <name type="scientific">Amblyomma aureolatum</name>
    <dbReference type="NCBI Taxonomy" id="187763"/>
    <lineage>
        <taxon>Eukaryota</taxon>
        <taxon>Metazoa</taxon>
        <taxon>Ecdysozoa</taxon>
        <taxon>Arthropoda</taxon>
        <taxon>Chelicerata</taxon>
        <taxon>Arachnida</taxon>
        <taxon>Acari</taxon>
        <taxon>Parasitiformes</taxon>
        <taxon>Ixodida</taxon>
        <taxon>Ixodoidea</taxon>
        <taxon>Ixodidae</taxon>
        <taxon>Amblyomminae</taxon>
        <taxon>Amblyomma</taxon>
    </lineage>
</organism>
<dbReference type="AlphaFoldDB" id="A0A1E1X1K8"/>
<proteinExistence type="evidence at transcript level"/>
<accession>A0A1E1X1K8</accession>
<feature type="signal peptide" evidence="1">
    <location>
        <begin position="1"/>
        <end position="25"/>
    </location>
</feature>
<reference evidence="2" key="1">
    <citation type="journal article" date="2017" name="Front. Cell. Infect. Microbiol.">
        <title>The Distinct Transcriptional Response of the Midgut of Amblyomma sculptum and Amblyomma aureolatum Ticks to Rickettsia rickettsii Correlates to Their Differences in Susceptibility to Infection.</title>
        <authorList>
            <person name="Martins L.A."/>
            <person name="Galletti M.F.B.M."/>
            <person name="Ribeiro J.M."/>
            <person name="Fujita A."/>
            <person name="Costa F.B."/>
            <person name="Labruna M.B."/>
            <person name="Daffre S."/>
            <person name="Fogaca A.C."/>
        </authorList>
    </citation>
    <scope>NUCLEOTIDE SEQUENCE</scope>
</reference>
<feature type="chain" id="PRO_5009115880" evidence="1">
    <location>
        <begin position="26"/>
        <end position="84"/>
    </location>
</feature>
<protein>
    <submittedName>
        <fullName evidence="2">Putative secreted protein</fullName>
    </submittedName>
</protein>
<name>A0A1E1X1K8_9ACAR</name>
<dbReference type="EMBL" id="GFAC01006029">
    <property type="protein sequence ID" value="JAT93159.1"/>
    <property type="molecule type" value="mRNA"/>
</dbReference>
<keyword evidence="1" id="KW-0732">Signal</keyword>
<evidence type="ECO:0000256" key="1">
    <source>
        <dbReference type="SAM" id="SignalP"/>
    </source>
</evidence>